<organism evidence="1 2">
    <name type="scientific">Variovorax paradoxus (strain EPS)</name>
    <dbReference type="NCBI Taxonomy" id="595537"/>
    <lineage>
        <taxon>Bacteria</taxon>
        <taxon>Pseudomonadati</taxon>
        <taxon>Pseudomonadota</taxon>
        <taxon>Betaproteobacteria</taxon>
        <taxon>Burkholderiales</taxon>
        <taxon>Comamonadaceae</taxon>
        <taxon>Variovorax</taxon>
    </lineage>
</organism>
<dbReference type="eggNOG" id="COG4341">
    <property type="taxonomic scope" value="Bacteria"/>
</dbReference>
<dbReference type="EMBL" id="CP002417">
    <property type="protein sequence ID" value="ADU35353.1"/>
    <property type="molecule type" value="Genomic_DNA"/>
</dbReference>
<name>E6UWQ6_VARPE</name>
<dbReference type="Proteomes" id="UP000008917">
    <property type="component" value="Chromosome"/>
</dbReference>
<reference evidence="2" key="1">
    <citation type="submission" date="2010-12" db="EMBL/GenBank/DDBJ databases">
        <title>Complete sequence of Variovorax paradoxus EPS.</title>
        <authorList>
            <consortium name="US DOE Joint Genome Institute"/>
            <person name="Lucas S."/>
            <person name="Copeland A."/>
            <person name="Lapidus A."/>
            <person name="Cheng J.-F."/>
            <person name="Goodwin L."/>
            <person name="Pitluck S."/>
            <person name="Teshima H."/>
            <person name="Detter J.C."/>
            <person name="Han C."/>
            <person name="Tapia R."/>
            <person name="Land M."/>
            <person name="Hauser L."/>
            <person name="Kyrpides N."/>
            <person name="Ivanova N."/>
            <person name="Ovchinnikova G."/>
            <person name="Orwin P."/>
            <person name="Han J.-I.G."/>
            <person name="Woyke T."/>
        </authorList>
    </citation>
    <scope>NUCLEOTIDE SEQUENCE [LARGE SCALE GENOMIC DNA]</scope>
    <source>
        <strain evidence="2">EPS</strain>
    </source>
</reference>
<dbReference type="RefSeq" id="WP_013539598.1">
    <property type="nucleotide sequence ID" value="NC_014931.1"/>
</dbReference>
<evidence type="ECO:0000313" key="2">
    <source>
        <dbReference type="Proteomes" id="UP000008917"/>
    </source>
</evidence>
<accession>E6UWQ6</accession>
<sequence>MTLDLAEIARLFAERGGVACAAEPVSPLEHALQCAWLAEQARCDDAPRLRLWD</sequence>
<proteinExistence type="predicted"/>
<dbReference type="Gene3D" id="1.10.3210.10">
    <property type="entry name" value="Hypothetical protein af1432"/>
    <property type="match status" value="1"/>
</dbReference>
<reference evidence="1 2" key="2">
    <citation type="journal article" date="2013" name="Genome Announc.">
        <title>Genome of the Root-Associated Plant Growth-Promoting Bacterium Variovorax paradoxus Strain EPS.</title>
        <authorList>
            <person name="Han J.I."/>
            <person name="Spain J.C."/>
            <person name="Leadbetter J.R."/>
            <person name="Ovchinnikova G."/>
            <person name="Goodwin L.A."/>
            <person name="Han C.S."/>
            <person name="Woyke T."/>
            <person name="Davenport K.W."/>
            <person name="Orwin P.M."/>
        </authorList>
    </citation>
    <scope>NUCLEOTIDE SEQUENCE [LARGE SCALE GENOMIC DNA]</scope>
    <source>
        <strain evidence="1 2">EPS</strain>
    </source>
</reference>
<evidence type="ECO:0000313" key="1">
    <source>
        <dbReference type="EMBL" id="ADU35353.1"/>
    </source>
</evidence>
<dbReference type="STRING" id="595537.Varpa_1135"/>
<dbReference type="KEGG" id="vpe:Varpa_1135"/>
<protein>
    <submittedName>
        <fullName evidence="1">Phosphonate degradation operons associated HDIG domain protein</fullName>
    </submittedName>
</protein>
<dbReference type="AlphaFoldDB" id="E6UWQ6"/>
<gene>
    <name evidence="1" type="ordered locus">Varpa_1135</name>
</gene>
<dbReference type="HOGENOM" id="CLU_3067396_0_0_4"/>